<name>A0A1M5AAQ8_9THEO</name>
<proteinExistence type="predicted"/>
<evidence type="ECO:0000313" key="1">
    <source>
        <dbReference type="EMBL" id="SHF27359.1"/>
    </source>
</evidence>
<dbReference type="NCBIfam" id="NF040559">
    <property type="entry name" value="CAS_Csx20"/>
    <property type="match status" value="1"/>
</dbReference>
<dbReference type="EMBL" id="FQUR01000021">
    <property type="protein sequence ID" value="SHF27359.1"/>
    <property type="molecule type" value="Genomic_DNA"/>
</dbReference>
<dbReference type="Proteomes" id="UP000184127">
    <property type="component" value="Unassembled WGS sequence"/>
</dbReference>
<reference evidence="2" key="1">
    <citation type="submission" date="2016-11" db="EMBL/GenBank/DDBJ databases">
        <authorList>
            <person name="Varghese N."/>
            <person name="Submissions S."/>
        </authorList>
    </citation>
    <scope>NUCLEOTIDE SEQUENCE [LARGE SCALE GENOMIC DNA]</scope>
    <source>
        <strain evidence="2">DSM 18761</strain>
    </source>
</reference>
<protein>
    <submittedName>
        <fullName evidence="1">Uncharacterized protein</fullName>
    </submittedName>
</protein>
<dbReference type="InterPro" id="IPR049811">
    <property type="entry name" value="MJ1673-like_dom"/>
</dbReference>
<organism evidence="1 2">
    <name type="scientific">Thermoanaerobacter uzonensis DSM 18761</name>
    <dbReference type="NCBI Taxonomy" id="1123369"/>
    <lineage>
        <taxon>Bacteria</taxon>
        <taxon>Bacillati</taxon>
        <taxon>Bacillota</taxon>
        <taxon>Clostridia</taxon>
        <taxon>Thermoanaerobacterales</taxon>
        <taxon>Thermoanaerobacteraceae</taxon>
        <taxon>Thermoanaerobacter</taxon>
    </lineage>
</organism>
<evidence type="ECO:0000313" key="2">
    <source>
        <dbReference type="Proteomes" id="UP000184127"/>
    </source>
</evidence>
<accession>A0A1M5AAQ8</accession>
<dbReference type="RefSeq" id="WP_084727015.1">
    <property type="nucleotide sequence ID" value="NZ_FQUR01000021.1"/>
</dbReference>
<sequence length="136" mass="16062">MKQTDLKRMFLIFSHELTDFQKKDAIANLGIDEFVYLPDNLKVQWSDISPYDDNLTFCLQDLISWLNINARKGDYVLVQGDFGATFLIVDFCLKNDLIPVYSTTKREVITEIKNGENIKVSRLFTHVRFRKYERWT</sequence>
<dbReference type="AlphaFoldDB" id="A0A1M5AAQ8"/>
<keyword evidence="2" id="KW-1185">Reference proteome</keyword>
<gene>
    <name evidence="1" type="ORF">SAMN02745195_02255</name>
</gene>